<comment type="caution">
    <text evidence="1">The sequence shown here is derived from an EMBL/GenBank/DDBJ whole genome shotgun (WGS) entry which is preliminary data.</text>
</comment>
<accession>A0A9P5NYM8</accession>
<proteinExistence type="predicted"/>
<reference evidence="1" key="1">
    <citation type="submission" date="2020-11" db="EMBL/GenBank/DDBJ databases">
        <authorList>
            <consortium name="DOE Joint Genome Institute"/>
            <person name="Ahrendt S."/>
            <person name="Riley R."/>
            <person name="Andreopoulos W."/>
            <person name="LaButti K."/>
            <person name="Pangilinan J."/>
            <person name="Ruiz-duenas F.J."/>
            <person name="Barrasa J.M."/>
            <person name="Sanchez-Garcia M."/>
            <person name="Camarero S."/>
            <person name="Miyauchi S."/>
            <person name="Serrano A."/>
            <person name="Linde D."/>
            <person name="Babiker R."/>
            <person name="Drula E."/>
            <person name="Ayuso-Fernandez I."/>
            <person name="Pacheco R."/>
            <person name="Padilla G."/>
            <person name="Ferreira P."/>
            <person name="Barriuso J."/>
            <person name="Kellner H."/>
            <person name="Castanera R."/>
            <person name="Alfaro M."/>
            <person name="Ramirez L."/>
            <person name="Pisabarro A.G."/>
            <person name="Kuo A."/>
            <person name="Tritt A."/>
            <person name="Lipzen A."/>
            <person name="He G."/>
            <person name="Yan M."/>
            <person name="Ng V."/>
            <person name="Cullen D."/>
            <person name="Martin F."/>
            <person name="Rosso M.-N."/>
            <person name="Henrissat B."/>
            <person name="Hibbett D."/>
            <person name="Martinez A.T."/>
            <person name="Grigoriev I.V."/>
        </authorList>
    </citation>
    <scope>NUCLEOTIDE SEQUENCE</scope>
    <source>
        <strain evidence="1">AH 44721</strain>
    </source>
</reference>
<dbReference type="OrthoDB" id="10569574at2759"/>
<dbReference type="Proteomes" id="UP000724874">
    <property type="component" value="Unassembled WGS sequence"/>
</dbReference>
<gene>
    <name evidence="1" type="ORF">CPB84DRAFT_1843011</name>
</gene>
<dbReference type="EMBL" id="JADNYJ010000008">
    <property type="protein sequence ID" value="KAF8909793.1"/>
    <property type="molecule type" value="Genomic_DNA"/>
</dbReference>
<dbReference type="AlphaFoldDB" id="A0A9P5NYM8"/>
<protein>
    <submittedName>
        <fullName evidence="1">Uncharacterized protein</fullName>
    </submittedName>
</protein>
<evidence type="ECO:0000313" key="1">
    <source>
        <dbReference type="EMBL" id="KAF8909793.1"/>
    </source>
</evidence>
<evidence type="ECO:0000313" key="2">
    <source>
        <dbReference type="Proteomes" id="UP000724874"/>
    </source>
</evidence>
<keyword evidence="2" id="KW-1185">Reference proteome</keyword>
<organism evidence="1 2">
    <name type="scientific">Gymnopilus junonius</name>
    <name type="common">Spectacular rustgill mushroom</name>
    <name type="synonym">Gymnopilus spectabilis subsp. junonius</name>
    <dbReference type="NCBI Taxonomy" id="109634"/>
    <lineage>
        <taxon>Eukaryota</taxon>
        <taxon>Fungi</taxon>
        <taxon>Dikarya</taxon>
        <taxon>Basidiomycota</taxon>
        <taxon>Agaricomycotina</taxon>
        <taxon>Agaricomycetes</taxon>
        <taxon>Agaricomycetidae</taxon>
        <taxon>Agaricales</taxon>
        <taxon>Agaricineae</taxon>
        <taxon>Hymenogastraceae</taxon>
        <taxon>Gymnopilus</taxon>
    </lineage>
</organism>
<sequence>MSLPLFRFLISVSLINEFKLNESLILDPFMMECKVAIEPVDDTYMERLMEGRLSEDELVAGTEGIFKLKPPVHLDVWKLMNESLMHGWTHIKKRTVEAAHPNAPVALVDFVMNNTIQTVVAPIQILNELIHRINTGGIGFTPRRDPGTIAPISGESSIKYAANYYLSSNS</sequence>
<name>A0A9P5NYM8_GYMJU</name>